<feature type="transmembrane region" description="Helical" evidence="1">
    <location>
        <begin position="177"/>
        <end position="197"/>
    </location>
</feature>
<dbReference type="InterPro" id="IPR006016">
    <property type="entry name" value="UspA"/>
</dbReference>
<feature type="transmembrane region" description="Helical" evidence="1">
    <location>
        <begin position="148"/>
        <end position="171"/>
    </location>
</feature>
<accession>A0A8T4H529</accession>
<feature type="transmembrane region" description="Helical" evidence="1">
    <location>
        <begin position="113"/>
        <end position="141"/>
    </location>
</feature>
<dbReference type="EMBL" id="JAGGLC010000006">
    <property type="protein sequence ID" value="MBP1988228.1"/>
    <property type="molecule type" value="Genomic_DNA"/>
</dbReference>
<feature type="transmembrane region" description="Helical" evidence="1">
    <location>
        <begin position="42"/>
        <end position="68"/>
    </location>
</feature>
<sequence length="486" mass="51962">MRARLREALFAACRRARAIERRELRDLRRWVETTDNLLHLSVLLFVPLLIAVVTTLSNAVSALPYLLFPPLASGTYMLFANPESRYASPGRFVGGITLGALCGWLSFEAASHLLPAATGGIVHPGAAAGAVALTAAATWLFDVEEASAFSAALLVLVSDLATGPAVVLPGIALDPRAAYVISVFLSTTLVAGVFLVWRERLYEQRAAYLYGTTHGDDHVLVPMRGETAEETAMMGGRIAAAHSGGKVVLLDVLDGVDADALAARRGEADPESVDEADAERVRETAERLNEVAERVHEATEVPCEVIVASGDPATTALDSAERANCDLIVTPYETEDGALAPYVRRVLSGPVDAIAHRSMGPTRWRRVLAPIARPGDSAHAMMDFAARLAGEYGRVSACTCIGSEVERRDAEHRLANIVETFDAPVETRVARAEITEYITENAGAYDLVMIGSSGGRSAASRLISPPTFERIREVDCDVAVVDCSGR</sequence>
<dbReference type="Proteomes" id="UP000823736">
    <property type="component" value="Unassembled WGS sequence"/>
</dbReference>
<gene>
    <name evidence="3" type="ORF">J2753_002740</name>
</gene>
<proteinExistence type="predicted"/>
<evidence type="ECO:0000313" key="4">
    <source>
        <dbReference type="Proteomes" id="UP000823736"/>
    </source>
</evidence>
<feature type="domain" description="UspA" evidence="2">
    <location>
        <begin position="218"/>
        <end position="330"/>
    </location>
</feature>
<reference evidence="3" key="1">
    <citation type="submission" date="2021-03" db="EMBL/GenBank/DDBJ databases">
        <title>Genomic Encyclopedia of Type Strains, Phase IV (KMG-IV): sequencing the most valuable type-strain genomes for metagenomic binning, comparative biology and taxonomic classification.</title>
        <authorList>
            <person name="Goeker M."/>
        </authorList>
    </citation>
    <scope>NUCLEOTIDE SEQUENCE</scope>
    <source>
        <strain evidence="3">DSM 26232</strain>
    </source>
</reference>
<dbReference type="OrthoDB" id="213658at2157"/>
<evidence type="ECO:0000256" key="1">
    <source>
        <dbReference type="SAM" id="Phobius"/>
    </source>
</evidence>
<dbReference type="InterPro" id="IPR014729">
    <property type="entry name" value="Rossmann-like_a/b/a_fold"/>
</dbReference>
<dbReference type="AlphaFoldDB" id="A0A8T4H529"/>
<name>A0A8T4H529_9EURY</name>
<comment type="caution">
    <text evidence="3">The sequence shown here is derived from an EMBL/GenBank/DDBJ whole genome shotgun (WGS) entry which is preliminary data.</text>
</comment>
<dbReference type="RefSeq" id="WP_209492561.1">
    <property type="nucleotide sequence ID" value="NZ_JAGGLC010000006.1"/>
</dbReference>
<evidence type="ECO:0000313" key="3">
    <source>
        <dbReference type="EMBL" id="MBP1988228.1"/>
    </source>
</evidence>
<dbReference type="CDD" id="cd00293">
    <property type="entry name" value="USP-like"/>
    <property type="match status" value="1"/>
</dbReference>
<evidence type="ECO:0000259" key="2">
    <source>
        <dbReference type="Pfam" id="PF00582"/>
    </source>
</evidence>
<protein>
    <submittedName>
        <fullName evidence="3">Nucleotide-binding universal stress UspA family protein</fullName>
    </submittedName>
</protein>
<organism evidence="3 4">
    <name type="scientific">Halolamina salifodinae</name>
    <dbReference type="NCBI Taxonomy" id="1202767"/>
    <lineage>
        <taxon>Archaea</taxon>
        <taxon>Methanobacteriati</taxon>
        <taxon>Methanobacteriota</taxon>
        <taxon>Stenosarchaea group</taxon>
        <taxon>Halobacteria</taxon>
        <taxon>Halobacteriales</taxon>
        <taxon>Haloferacaceae</taxon>
    </lineage>
</organism>
<dbReference type="Gene3D" id="3.40.50.620">
    <property type="entry name" value="HUPs"/>
    <property type="match status" value="2"/>
</dbReference>
<keyword evidence="4" id="KW-1185">Reference proteome</keyword>
<dbReference type="SUPFAM" id="SSF52402">
    <property type="entry name" value="Adenine nucleotide alpha hydrolases-like"/>
    <property type="match status" value="2"/>
</dbReference>
<keyword evidence="1" id="KW-1133">Transmembrane helix</keyword>
<keyword evidence="1" id="KW-0472">Membrane</keyword>
<feature type="transmembrane region" description="Helical" evidence="1">
    <location>
        <begin position="89"/>
        <end position="107"/>
    </location>
</feature>
<keyword evidence="1" id="KW-0812">Transmembrane</keyword>
<dbReference type="Pfam" id="PF00582">
    <property type="entry name" value="Usp"/>
    <property type="match status" value="1"/>
</dbReference>